<dbReference type="Pfam" id="PF07799">
    <property type="entry name" value="DUF1643"/>
    <property type="match status" value="1"/>
</dbReference>
<proteinExistence type="predicted"/>
<name>I8J3N6_9BACL</name>
<reference evidence="1 2" key="1">
    <citation type="journal article" date="2012" name="J. Bacteriol.">
        <title>Genome of Bacillus macauensis ZFHKF-1, a Long-Chain-Forming Bacterium.</title>
        <authorList>
            <person name="Cai L."/>
            <person name="Zhang T."/>
        </authorList>
    </citation>
    <scope>NUCLEOTIDE SEQUENCE [LARGE SCALE GENOMIC DNA]</scope>
    <source>
        <strain evidence="1 2">ZFHKF-1</strain>
    </source>
</reference>
<dbReference type="EMBL" id="AKKV01000021">
    <property type="protein sequence ID" value="EIT86386.1"/>
    <property type="molecule type" value="Genomic_DNA"/>
</dbReference>
<evidence type="ECO:0000313" key="2">
    <source>
        <dbReference type="Proteomes" id="UP000004080"/>
    </source>
</evidence>
<dbReference type="eggNOG" id="COG4333">
    <property type="taxonomic scope" value="Bacteria"/>
</dbReference>
<organism evidence="1 2">
    <name type="scientific">Fictibacillus macauensis ZFHKF-1</name>
    <dbReference type="NCBI Taxonomy" id="1196324"/>
    <lineage>
        <taxon>Bacteria</taxon>
        <taxon>Bacillati</taxon>
        <taxon>Bacillota</taxon>
        <taxon>Bacilli</taxon>
        <taxon>Bacillales</taxon>
        <taxon>Fictibacillaceae</taxon>
        <taxon>Fictibacillus</taxon>
    </lineage>
</organism>
<comment type="caution">
    <text evidence="1">The sequence shown here is derived from an EMBL/GenBank/DDBJ whole genome shotgun (WGS) entry which is preliminary data.</text>
</comment>
<dbReference type="AlphaFoldDB" id="I8J3N6"/>
<accession>I8J3N6</accession>
<evidence type="ECO:0008006" key="3">
    <source>
        <dbReference type="Google" id="ProtNLM"/>
    </source>
</evidence>
<sequence>MLRNEVLTIKVSVDTRLVENSSGAVIDGEYRYSLWRIWEHTLPKVTFIMLNPSTADHLTDDPTLRRCVQFAKDWGYGSLEVVNLFAYRATNPNKLREALDPIGKDNDHYILQAVANSEKVILAWGVNGKLFRRDQAVLQLLLHANSTAICTIERTQNGHPRHPLYIAANKVPQPFYE</sequence>
<evidence type="ECO:0000313" key="1">
    <source>
        <dbReference type="EMBL" id="EIT86386.1"/>
    </source>
</evidence>
<protein>
    <recommendedName>
        <fullName evidence="3">DUF1643 domain-containing protein</fullName>
    </recommendedName>
</protein>
<dbReference type="InterPro" id="IPR012441">
    <property type="entry name" value="DUF1643"/>
</dbReference>
<keyword evidence="2" id="KW-1185">Reference proteome</keyword>
<dbReference type="STRING" id="1196324.A374_05461"/>
<dbReference type="PATRIC" id="fig|1196324.3.peg.1110"/>
<gene>
    <name evidence="1" type="ORF">A374_05461</name>
</gene>
<dbReference type="Proteomes" id="UP000004080">
    <property type="component" value="Unassembled WGS sequence"/>
</dbReference>